<keyword evidence="10" id="KW-1185">Reference proteome</keyword>
<feature type="domain" description="Protein kinase" evidence="8">
    <location>
        <begin position="20"/>
        <end position="294"/>
    </location>
</feature>
<dbReference type="RefSeq" id="WP_394820989.1">
    <property type="nucleotide sequence ID" value="NZ_CP089984.1"/>
</dbReference>
<feature type="compositionally biased region" description="Pro residues" evidence="6">
    <location>
        <begin position="623"/>
        <end position="634"/>
    </location>
</feature>
<evidence type="ECO:0000313" key="9">
    <source>
        <dbReference type="EMBL" id="WXB11371.1"/>
    </source>
</evidence>
<dbReference type="CDD" id="cd14014">
    <property type="entry name" value="STKc_PknB_like"/>
    <property type="match status" value="1"/>
</dbReference>
<accession>A0ABZ2LNM7</accession>
<feature type="compositionally biased region" description="Basic and acidic residues" evidence="6">
    <location>
        <begin position="423"/>
        <end position="446"/>
    </location>
</feature>
<dbReference type="InterPro" id="IPR000719">
    <property type="entry name" value="Prot_kinase_dom"/>
</dbReference>
<dbReference type="PROSITE" id="PS00109">
    <property type="entry name" value="PROTEIN_KINASE_TYR"/>
    <property type="match status" value="1"/>
</dbReference>
<keyword evidence="2" id="KW-0808">Transferase</keyword>
<feature type="compositionally biased region" description="Low complexity" evidence="6">
    <location>
        <begin position="324"/>
        <end position="352"/>
    </location>
</feature>
<dbReference type="Gene3D" id="1.10.510.10">
    <property type="entry name" value="Transferase(Phosphotransferase) domain 1"/>
    <property type="match status" value="1"/>
</dbReference>
<dbReference type="Proteomes" id="UP001370348">
    <property type="component" value="Chromosome"/>
</dbReference>
<dbReference type="GO" id="GO:0016301">
    <property type="term" value="F:kinase activity"/>
    <property type="evidence" value="ECO:0007669"/>
    <property type="project" value="UniProtKB-KW"/>
</dbReference>
<name>A0ABZ2LNM7_9BACT</name>
<dbReference type="Gene3D" id="3.30.200.20">
    <property type="entry name" value="Phosphorylase Kinase, domain 1"/>
    <property type="match status" value="1"/>
</dbReference>
<dbReference type="SUPFAM" id="SSF56112">
    <property type="entry name" value="Protein kinase-like (PK-like)"/>
    <property type="match status" value="1"/>
</dbReference>
<dbReference type="PANTHER" id="PTHR43671">
    <property type="entry name" value="SERINE/THREONINE-PROTEIN KINASE NEK"/>
    <property type="match status" value="1"/>
</dbReference>
<feature type="region of interest" description="Disordered" evidence="6">
    <location>
        <begin position="586"/>
        <end position="690"/>
    </location>
</feature>
<feature type="compositionally biased region" description="Low complexity" evidence="6">
    <location>
        <begin position="713"/>
        <end position="726"/>
    </location>
</feature>
<reference evidence="9 10" key="1">
    <citation type="submission" date="2021-12" db="EMBL/GenBank/DDBJ databases">
        <title>Discovery of the Pendulisporaceae a myxobacterial family with distinct sporulation behavior and unique specialized metabolism.</title>
        <authorList>
            <person name="Garcia R."/>
            <person name="Popoff A."/>
            <person name="Bader C.D."/>
            <person name="Loehr J."/>
            <person name="Walesch S."/>
            <person name="Walt C."/>
            <person name="Boldt J."/>
            <person name="Bunk B."/>
            <person name="Haeckl F.J.F.P.J."/>
            <person name="Gunesch A.P."/>
            <person name="Birkelbach J."/>
            <person name="Nuebel U."/>
            <person name="Pietschmann T."/>
            <person name="Bach T."/>
            <person name="Mueller R."/>
        </authorList>
    </citation>
    <scope>NUCLEOTIDE SEQUENCE [LARGE SCALE GENOMIC DNA]</scope>
    <source>
        <strain evidence="9 10">MSr11954</strain>
    </source>
</reference>
<evidence type="ECO:0000256" key="4">
    <source>
        <dbReference type="ARBA" id="ARBA00022777"/>
    </source>
</evidence>
<dbReference type="EC" id="2.7.11.1" evidence="1"/>
<dbReference type="EMBL" id="CP089984">
    <property type="protein sequence ID" value="WXB11371.1"/>
    <property type="molecule type" value="Genomic_DNA"/>
</dbReference>
<dbReference type="InterPro" id="IPR011009">
    <property type="entry name" value="Kinase-like_dom_sf"/>
</dbReference>
<feature type="region of interest" description="Disordered" evidence="6">
    <location>
        <begin position="320"/>
        <end position="555"/>
    </location>
</feature>
<protein>
    <recommendedName>
        <fullName evidence="1">non-specific serine/threonine protein kinase</fullName>
        <ecNumber evidence="1">2.7.11.1</ecNumber>
    </recommendedName>
</protein>
<organism evidence="9 10">
    <name type="scientific">Pendulispora albinea</name>
    <dbReference type="NCBI Taxonomy" id="2741071"/>
    <lineage>
        <taxon>Bacteria</taxon>
        <taxon>Pseudomonadati</taxon>
        <taxon>Myxococcota</taxon>
        <taxon>Myxococcia</taxon>
        <taxon>Myxococcales</taxon>
        <taxon>Sorangiineae</taxon>
        <taxon>Pendulisporaceae</taxon>
        <taxon>Pendulispora</taxon>
    </lineage>
</organism>
<evidence type="ECO:0000313" key="10">
    <source>
        <dbReference type="Proteomes" id="UP001370348"/>
    </source>
</evidence>
<dbReference type="PANTHER" id="PTHR43671:SF13">
    <property type="entry name" value="SERINE_THREONINE-PROTEIN KINASE NEK2"/>
    <property type="match status" value="1"/>
</dbReference>
<keyword evidence="3" id="KW-0547">Nucleotide-binding</keyword>
<feature type="compositionally biased region" description="Pro residues" evidence="6">
    <location>
        <begin position="504"/>
        <end position="517"/>
    </location>
</feature>
<dbReference type="PROSITE" id="PS50011">
    <property type="entry name" value="PROTEIN_KINASE_DOM"/>
    <property type="match status" value="1"/>
</dbReference>
<sequence length="1107" mass="118310">MAAPRGKKEALNFPRPFGPYTLLARVNSGGMAEVFRARQNEHGYFVALKKILPDIAEDEQFISMFEDEARIVSRLEHPHIARMLDFGRVDESYYIAFEYVHGKDLRAVFERSIQKRTPIPLPFVLYAFTRIGEGLSYAHARRDEKGLPVSIVHRDISPQNIVVSSDGDIKLIDFGIAKAKGKASQTAVGSIKGSFGYMSPEQVSGAAVDAQTDVFAMGICLWELLTQRRLFDGDNEFVILQKIRGAAQLVAPPSRYRADIPPALDRVVLRALATDLALRYRSAKELYRELHAVAIATGALASRVEMATYMLQLFPELSAAPQASESGRPSGTSRTSGALSTSRISSTSSMSRRASKNDRNTSDGERIGWQDAPARDEPARNPLARDRRFDAGQVSGNMSARAEQSPALQESTTMSEDDGGNQLRREPHELEARRKEEREAEKKEMGEQDEDEADTINGPLPLKPPPPEKPPLPAKPRTAMLRDKLRASHPPPVANPVAVTSGAPRPPDPPPAPPRPNPHATMQSLGGGGRPVRQQTIPGVHAPPIPGDISSSDLTPVAVPFSAATPVTYPAAAYAAQAYPSQHALQAVPGPSAKPLPVDWDDEHEASNVLDHDDGPRPRPRLGAPPPPEPPPVQAPISLGGAPPISGYRPQQASIEPFPPSSGPKPVAATSGYLTQPSRRYGSAPPASSRQPAALAIPMSVPIVPPATANHGASHLPSHAPAAALPQPNRNEATALVRPPPGRWGLIVGLGLALVIVMAMALLIVFFPRAGKVAIRVTDAKGANYDRVEIFVDGRKHCDTSPCLVEGVSTGAHLVKAIAEGGAVSERSILAEARKQTPVDIAFANVARAVTGLKLAASQPGMKLYVDGREIGLLPQEVKELVPGDHKVRIVGSERYEPLERTVTVTKDEMHDLGTLSLKVLRGKVTITLGTPGAKVYLVSGLDRRDLPTFPISVDIDASNTTKAWVLEASRAGFSEYKQPISFADGKAEKSYHILLEPKSVAAPAAPAPRPAAPASVPTSVPVLGGSKAEAPVAEPAGEAFLNINSIPASSVVLDGKPIGSTPKVRYSVPPGNHTVVFVNTEQGLRKSVQVTVASGDTKPVIGKLRE</sequence>
<dbReference type="Pfam" id="PF00069">
    <property type="entry name" value="Pkinase"/>
    <property type="match status" value="1"/>
</dbReference>
<keyword evidence="4 9" id="KW-0418">Kinase</keyword>
<dbReference type="InterPro" id="IPR050660">
    <property type="entry name" value="NEK_Ser/Thr_kinase"/>
</dbReference>
<evidence type="ECO:0000259" key="8">
    <source>
        <dbReference type="PROSITE" id="PS50011"/>
    </source>
</evidence>
<keyword evidence="7" id="KW-0812">Transmembrane</keyword>
<evidence type="ECO:0000256" key="2">
    <source>
        <dbReference type="ARBA" id="ARBA00022679"/>
    </source>
</evidence>
<evidence type="ECO:0000256" key="3">
    <source>
        <dbReference type="ARBA" id="ARBA00022741"/>
    </source>
</evidence>
<evidence type="ECO:0000256" key="1">
    <source>
        <dbReference type="ARBA" id="ARBA00012513"/>
    </source>
</evidence>
<evidence type="ECO:0000256" key="6">
    <source>
        <dbReference type="SAM" id="MobiDB-lite"/>
    </source>
</evidence>
<keyword evidence="7" id="KW-1133">Transmembrane helix</keyword>
<proteinExistence type="predicted"/>
<feature type="transmembrane region" description="Helical" evidence="7">
    <location>
        <begin position="744"/>
        <end position="767"/>
    </location>
</feature>
<feature type="compositionally biased region" description="Pro residues" evidence="6">
    <location>
        <begin position="461"/>
        <end position="474"/>
    </location>
</feature>
<dbReference type="InterPro" id="IPR008266">
    <property type="entry name" value="Tyr_kinase_AS"/>
</dbReference>
<feature type="compositionally biased region" description="Basic and acidic residues" evidence="6">
    <location>
        <begin position="355"/>
        <end position="390"/>
    </location>
</feature>
<dbReference type="Pfam" id="PF08308">
    <property type="entry name" value="PEGA"/>
    <property type="match status" value="2"/>
</dbReference>
<evidence type="ECO:0000256" key="5">
    <source>
        <dbReference type="ARBA" id="ARBA00022840"/>
    </source>
</evidence>
<dbReference type="InterPro" id="IPR013229">
    <property type="entry name" value="PEGA"/>
</dbReference>
<keyword evidence="5" id="KW-0067">ATP-binding</keyword>
<evidence type="ECO:0000256" key="7">
    <source>
        <dbReference type="SAM" id="Phobius"/>
    </source>
</evidence>
<gene>
    <name evidence="9" type="ORF">LZC94_26310</name>
</gene>
<feature type="region of interest" description="Disordered" evidence="6">
    <location>
        <begin position="706"/>
        <end position="726"/>
    </location>
</feature>
<keyword evidence="7" id="KW-0472">Membrane</keyword>